<dbReference type="Proteomes" id="UP001287356">
    <property type="component" value="Unassembled WGS sequence"/>
</dbReference>
<proteinExistence type="predicted"/>
<keyword evidence="3" id="KW-1185">Reference proteome</keyword>
<sequence length="239" mass="27124">MSSNHVGQAGDCLSLESQLRLVEISGLDNTGGSTRLSHKSINDGHMSRSARSGPWQLHMPHRHRSLPWPKPWVVRHLFGWSRRAGHHPATHFHLADLDPQISTKESRERYLAILKGETAPSRSATQIRHRRHQLGRSGQEDVYYMLGCCTSGLTSWEQPISLGGRPDSKAKEKRRQRRVTFAGSVSTDRYWPLLKPHAAIGQLPYPKWMKCKARGRELLSCIELESRCDRSVGLLISRE</sequence>
<evidence type="ECO:0000256" key="1">
    <source>
        <dbReference type="SAM" id="MobiDB-lite"/>
    </source>
</evidence>
<feature type="region of interest" description="Disordered" evidence="1">
    <location>
        <begin position="27"/>
        <end position="55"/>
    </location>
</feature>
<reference evidence="2" key="2">
    <citation type="submission" date="2023-06" db="EMBL/GenBank/DDBJ databases">
        <authorList>
            <consortium name="Lawrence Berkeley National Laboratory"/>
            <person name="Haridas S."/>
            <person name="Hensen N."/>
            <person name="Bonometti L."/>
            <person name="Westerberg I."/>
            <person name="Brannstrom I.O."/>
            <person name="Guillou S."/>
            <person name="Cros-Aarteil S."/>
            <person name="Calhoun S."/>
            <person name="Kuo A."/>
            <person name="Mondo S."/>
            <person name="Pangilinan J."/>
            <person name="Riley R."/>
            <person name="Labutti K."/>
            <person name="Andreopoulos B."/>
            <person name="Lipzen A."/>
            <person name="Chen C."/>
            <person name="Yanf M."/>
            <person name="Daum C."/>
            <person name="Ng V."/>
            <person name="Clum A."/>
            <person name="Steindorff A."/>
            <person name="Ohm R."/>
            <person name="Martin F."/>
            <person name="Silar P."/>
            <person name="Natvig D."/>
            <person name="Lalanne C."/>
            <person name="Gautier V."/>
            <person name="Ament-Velasquez S.L."/>
            <person name="Kruys A."/>
            <person name="Hutchinson M.I."/>
            <person name="Powell A.J."/>
            <person name="Barry K."/>
            <person name="Miller A.N."/>
            <person name="Grigoriev I.V."/>
            <person name="Debuchy R."/>
            <person name="Gladieux P."/>
            <person name="Thoren M.H."/>
            <person name="Johannesson H."/>
        </authorList>
    </citation>
    <scope>NUCLEOTIDE SEQUENCE</scope>
    <source>
        <strain evidence="2">CBS 958.72</strain>
    </source>
</reference>
<dbReference type="EMBL" id="JAULSN010000001">
    <property type="protein sequence ID" value="KAK3383219.1"/>
    <property type="molecule type" value="Genomic_DNA"/>
</dbReference>
<reference evidence="2" key="1">
    <citation type="journal article" date="2023" name="Mol. Phylogenet. Evol.">
        <title>Genome-scale phylogeny and comparative genomics of the fungal order Sordariales.</title>
        <authorList>
            <person name="Hensen N."/>
            <person name="Bonometti L."/>
            <person name="Westerberg I."/>
            <person name="Brannstrom I.O."/>
            <person name="Guillou S."/>
            <person name="Cros-Aarteil S."/>
            <person name="Calhoun S."/>
            <person name="Haridas S."/>
            <person name="Kuo A."/>
            <person name="Mondo S."/>
            <person name="Pangilinan J."/>
            <person name="Riley R."/>
            <person name="LaButti K."/>
            <person name="Andreopoulos B."/>
            <person name="Lipzen A."/>
            <person name="Chen C."/>
            <person name="Yan M."/>
            <person name="Daum C."/>
            <person name="Ng V."/>
            <person name="Clum A."/>
            <person name="Steindorff A."/>
            <person name="Ohm R.A."/>
            <person name="Martin F."/>
            <person name="Silar P."/>
            <person name="Natvig D.O."/>
            <person name="Lalanne C."/>
            <person name="Gautier V."/>
            <person name="Ament-Velasquez S.L."/>
            <person name="Kruys A."/>
            <person name="Hutchinson M.I."/>
            <person name="Powell A.J."/>
            <person name="Barry K."/>
            <person name="Miller A.N."/>
            <person name="Grigoriev I.V."/>
            <person name="Debuchy R."/>
            <person name="Gladieux P."/>
            <person name="Hiltunen Thoren M."/>
            <person name="Johannesson H."/>
        </authorList>
    </citation>
    <scope>NUCLEOTIDE SEQUENCE</scope>
    <source>
        <strain evidence="2">CBS 958.72</strain>
    </source>
</reference>
<accession>A0AAE0NKU1</accession>
<organism evidence="2 3">
    <name type="scientific">Lasiosphaeria ovina</name>
    <dbReference type="NCBI Taxonomy" id="92902"/>
    <lineage>
        <taxon>Eukaryota</taxon>
        <taxon>Fungi</taxon>
        <taxon>Dikarya</taxon>
        <taxon>Ascomycota</taxon>
        <taxon>Pezizomycotina</taxon>
        <taxon>Sordariomycetes</taxon>
        <taxon>Sordariomycetidae</taxon>
        <taxon>Sordariales</taxon>
        <taxon>Lasiosphaeriaceae</taxon>
        <taxon>Lasiosphaeria</taxon>
    </lineage>
</organism>
<comment type="caution">
    <text evidence="2">The sequence shown here is derived from an EMBL/GenBank/DDBJ whole genome shotgun (WGS) entry which is preliminary data.</text>
</comment>
<evidence type="ECO:0000313" key="3">
    <source>
        <dbReference type="Proteomes" id="UP001287356"/>
    </source>
</evidence>
<dbReference type="AlphaFoldDB" id="A0AAE0NKU1"/>
<protein>
    <submittedName>
        <fullName evidence="2">Uncharacterized protein</fullName>
    </submittedName>
</protein>
<gene>
    <name evidence="2" type="ORF">B0T24DRAFT_40210</name>
</gene>
<name>A0AAE0NKU1_9PEZI</name>
<evidence type="ECO:0000313" key="2">
    <source>
        <dbReference type="EMBL" id="KAK3383219.1"/>
    </source>
</evidence>